<dbReference type="PRINTS" id="PR00463">
    <property type="entry name" value="EP450I"/>
</dbReference>
<keyword evidence="2 6" id="KW-0349">Heme</keyword>
<dbReference type="Gene3D" id="1.10.630.10">
    <property type="entry name" value="Cytochrome P450"/>
    <property type="match status" value="1"/>
</dbReference>
<evidence type="ECO:0000313" key="8">
    <source>
        <dbReference type="Proteomes" id="UP000018296"/>
    </source>
</evidence>
<dbReference type="GO" id="GO:0005506">
    <property type="term" value="F:iron ion binding"/>
    <property type="evidence" value="ECO:0007669"/>
    <property type="project" value="InterPro"/>
</dbReference>
<keyword evidence="8" id="KW-1185">Reference proteome</keyword>
<dbReference type="Proteomes" id="UP000018296">
    <property type="component" value="Unassembled WGS sequence"/>
</dbReference>
<evidence type="ECO:0000313" key="7">
    <source>
        <dbReference type="EMBL" id="EST13311.1"/>
    </source>
</evidence>
<dbReference type="STRING" id="1395513.P343_00490"/>
<proteinExistence type="inferred from homology"/>
<evidence type="ECO:0000256" key="2">
    <source>
        <dbReference type="ARBA" id="ARBA00022617"/>
    </source>
</evidence>
<keyword evidence="3 6" id="KW-0479">Metal-binding</keyword>
<name>V6J2C9_9BACL</name>
<dbReference type="PANTHER" id="PTHR24302:SF15">
    <property type="entry name" value="FATTY-ACID PEROXYGENASE"/>
    <property type="match status" value="1"/>
</dbReference>
<dbReference type="PANTHER" id="PTHR24302">
    <property type="entry name" value="CYTOCHROME P450 FAMILY 3"/>
    <property type="match status" value="1"/>
</dbReference>
<dbReference type="InterPro" id="IPR050705">
    <property type="entry name" value="Cytochrome_P450_3A"/>
</dbReference>
<gene>
    <name evidence="7" type="ORF">P343_00490</name>
</gene>
<protein>
    <submittedName>
        <fullName evidence="7">Cytochrome P450</fullName>
    </submittedName>
</protein>
<feature type="binding site" description="axial binding residue" evidence="6">
    <location>
        <position position="367"/>
    </location>
    <ligand>
        <name>heme</name>
        <dbReference type="ChEBI" id="CHEBI:30413"/>
    </ligand>
    <ligandPart>
        <name>Fe</name>
        <dbReference type="ChEBI" id="CHEBI:18248"/>
    </ligandPart>
</feature>
<evidence type="ECO:0000256" key="1">
    <source>
        <dbReference type="ARBA" id="ARBA00010617"/>
    </source>
</evidence>
<dbReference type="CDD" id="cd11067">
    <property type="entry name" value="CYP152"/>
    <property type="match status" value="1"/>
</dbReference>
<dbReference type="GO" id="GO:0004497">
    <property type="term" value="F:monooxygenase activity"/>
    <property type="evidence" value="ECO:0007669"/>
    <property type="project" value="InterPro"/>
</dbReference>
<dbReference type="InterPro" id="IPR036396">
    <property type="entry name" value="Cyt_P450_sf"/>
</dbReference>
<dbReference type="OrthoDB" id="9764248at2"/>
<evidence type="ECO:0000256" key="5">
    <source>
        <dbReference type="ARBA" id="ARBA00023004"/>
    </source>
</evidence>
<dbReference type="SUPFAM" id="SSF48264">
    <property type="entry name" value="Cytochrome P450"/>
    <property type="match status" value="1"/>
</dbReference>
<dbReference type="eggNOG" id="COG2124">
    <property type="taxonomic scope" value="Bacteria"/>
</dbReference>
<keyword evidence="5 6" id="KW-0408">Iron</keyword>
<evidence type="ECO:0000256" key="4">
    <source>
        <dbReference type="ARBA" id="ARBA00023002"/>
    </source>
</evidence>
<reference evidence="7 8" key="1">
    <citation type="journal article" date="2013" name="Genome Announc.">
        <title>Genome Sequence of Sporolactobacillus laevolacticus DSM442, an Efficient Polymer-Grade D-Lactate Producer from Agricultural Waste Cottonseed as a Nitrogen Source.</title>
        <authorList>
            <person name="Wang H."/>
            <person name="Wang L."/>
            <person name="Ju J."/>
            <person name="Yu B."/>
            <person name="Ma Y."/>
        </authorList>
    </citation>
    <scope>NUCLEOTIDE SEQUENCE [LARGE SCALE GENOMIC DNA]</scope>
    <source>
        <strain evidence="7 8">DSM 442</strain>
    </source>
</reference>
<evidence type="ECO:0000256" key="3">
    <source>
        <dbReference type="ARBA" id="ARBA00022723"/>
    </source>
</evidence>
<comment type="caution">
    <text evidence="7">The sequence shown here is derived from an EMBL/GenBank/DDBJ whole genome shotgun (WGS) entry which is preliminary data.</text>
</comment>
<dbReference type="InterPro" id="IPR001128">
    <property type="entry name" value="Cyt_P450"/>
</dbReference>
<dbReference type="RefSeq" id="WP_023508424.1">
    <property type="nucleotide sequence ID" value="NZ_AWTC01000001.1"/>
</dbReference>
<dbReference type="GO" id="GO:0020037">
    <property type="term" value="F:heme binding"/>
    <property type="evidence" value="ECO:0007669"/>
    <property type="project" value="InterPro"/>
</dbReference>
<dbReference type="Pfam" id="PF00067">
    <property type="entry name" value="p450"/>
    <property type="match status" value="1"/>
</dbReference>
<organism evidence="7 8">
    <name type="scientific">Sporolactobacillus laevolacticus DSM 442</name>
    <dbReference type="NCBI Taxonomy" id="1395513"/>
    <lineage>
        <taxon>Bacteria</taxon>
        <taxon>Bacillati</taxon>
        <taxon>Bacillota</taxon>
        <taxon>Bacilli</taxon>
        <taxon>Bacillales</taxon>
        <taxon>Sporolactobacillaceae</taxon>
        <taxon>Sporolactobacillus</taxon>
    </lineage>
</organism>
<keyword evidence="4" id="KW-0560">Oxidoreductase</keyword>
<dbReference type="AlphaFoldDB" id="V6J2C9"/>
<accession>V6J2C9</accession>
<dbReference type="EMBL" id="AWTC01000001">
    <property type="protein sequence ID" value="EST13311.1"/>
    <property type="molecule type" value="Genomic_DNA"/>
</dbReference>
<dbReference type="PATRIC" id="fig|1395513.3.peg.99"/>
<dbReference type="GO" id="GO:0016705">
    <property type="term" value="F:oxidoreductase activity, acting on paired donors, with incorporation or reduction of molecular oxygen"/>
    <property type="evidence" value="ECO:0007669"/>
    <property type="project" value="InterPro"/>
</dbReference>
<dbReference type="InterPro" id="IPR002401">
    <property type="entry name" value="Cyt_P450_E_grp-I"/>
</dbReference>
<comment type="cofactor">
    <cofactor evidence="6">
        <name>heme</name>
        <dbReference type="ChEBI" id="CHEBI:30413"/>
    </cofactor>
</comment>
<sequence length="422" mass="49115">MDGNLKVQIPQDEGLEKSLSLLSEGYLFIQNRCKRLQTDIFQTRLFAQNVICMTGKEAAEIFYDNDKFERKKALPKRIQKTLTGEKGVQSLDGHEHQHRKHMFMSLMSDERLKDIVDLTKKQWEIAIVKWQTVDQVVLFDEVQEMLCRISCQWAGVPLREDEVKQRADDLGKMVDGFGAVGPRHWQGKGARTRSEQWIEEIVEKIRSGEFNPPKETAAYTIAWHQELNGQLLETNIAAVELLNILRPIVAIATYIVFGAHALHEHPEYVEKLQHGEGQFVQQFVQEIRRFYPFTPFVGARVRHDFTWKQHPFNRETLVLLDIYGMNHDPRIWEQPDVFNPERFNDWKGGNFDFIPQGGGDRYRGHRCAGEWLTINVMEASLNYLANQIEYELPIQDLSINLSRIPTLPKSRFVISKVSRRAR</sequence>
<comment type="similarity">
    <text evidence="1">Belongs to the cytochrome P450 family.</text>
</comment>
<evidence type="ECO:0000256" key="6">
    <source>
        <dbReference type="PIRSR" id="PIRSR602401-1"/>
    </source>
</evidence>